<accession>A0A8J5XDW4</accession>
<sequence>MSEMTHADRLKAMREKRYDAQDAAAGLNTKLPETAGAATHSTEGKSLATVNGGGIAERPSSKVLAPPGGKTSISLG</sequence>
<gene>
    <name evidence="2" type="ORF">KFE25_010701</name>
</gene>
<keyword evidence="3" id="KW-1185">Reference proteome</keyword>
<evidence type="ECO:0000256" key="1">
    <source>
        <dbReference type="SAM" id="MobiDB-lite"/>
    </source>
</evidence>
<dbReference type="OrthoDB" id="10071234at2759"/>
<dbReference type="AlphaFoldDB" id="A0A8J5XDW4"/>
<dbReference type="EMBL" id="JAGTXO010000029">
    <property type="protein sequence ID" value="KAG8460950.1"/>
    <property type="molecule type" value="Genomic_DNA"/>
</dbReference>
<evidence type="ECO:0000313" key="3">
    <source>
        <dbReference type="Proteomes" id="UP000751190"/>
    </source>
</evidence>
<comment type="caution">
    <text evidence="2">The sequence shown here is derived from an EMBL/GenBank/DDBJ whole genome shotgun (WGS) entry which is preliminary data.</text>
</comment>
<dbReference type="Proteomes" id="UP000751190">
    <property type="component" value="Unassembled WGS sequence"/>
</dbReference>
<name>A0A8J5XDW4_DIALT</name>
<organism evidence="2 3">
    <name type="scientific">Diacronema lutheri</name>
    <name type="common">Unicellular marine alga</name>
    <name type="synonym">Monochrysis lutheri</name>
    <dbReference type="NCBI Taxonomy" id="2081491"/>
    <lineage>
        <taxon>Eukaryota</taxon>
        <taxon>Haptista</taxon>
        <taxon>Haptophyta</taxon>
        <taxon>Pavlovophyceae</taxon>
        <taxon>Pavlovales</taxon>
        <taxon>Pavlovaceae</taxon>
        <taxon>Diacronema</taxon>
    </lineage>
</organism>
<protein>
    <submittedName>
        <fullName evidence="2">Uncharacterized protein</fullName>
    </submittedName>
</protein>
<proteinExistence type="predicted"/>
<feature type="region of interest" description="Disordered" evidence="1">
    <location>
        <begin position="34"/>
        <end position="76"/>
    </location>
</feature>
<evidence type="ECO:0000313" key="2">
    <source>
        <dbReference type="EMBL" id="KAG8460950.1"/>
    </source>
</evidence>
<reference evidence="2" key="1">
    <citation type="submission" date="2021-05" db="EMBL/GenBank/DDBJ databases">
        <title>The genome of the haptophyte Pavlova lutheri (Diacronema luteri, Pavlovales) - a model for lipid biosynthesis in eukaryotic algae.</title>
        <authorList>
            <person name="Hulatt C.J."/>
            <person name="Posewitz M.C."/>
        </authorList>
    </citation>
    <scope>NUCLEOTIDE SEQUENCE</scope>
    <source>
        <strain evidence="2">NIVA-4/92</strain>
    </source>
</reference>